<reference evidence="7" key="1">
    <citation type="journal article" date="2021" name="Mol. Plant Pathol.">
        <title>A 20-kb lineage-specific genomic region tames virulence in pathogenic amphidiploid Verticillium longisporum.</title>
        <authorList>
            <person name="Harting R."/>
            <person name="Starke J."/>
            <person name="Kusch H."/>
            <person name="Poggeler S."/>
            <person name="Maurus I."/>
            <person name="Schluter R."/>
            <person name="Landesfeind M."/>
            <person name="Bulla I."/>
            <person name="Nowrousian M."/>
            <person name="de Jonge R."/>
            <person name="Stahlhut G."/>
            <person name="Hoff K.J."/>
            <person name="Asshauer K.P."/>
            <person name="Thurmer A."/>
            <person name="Stanke M."/>
            <person name="Daniel R."/>
            <person name="Morgenstern B."/>
            <person name="Thomma B.P.H.J."/>
            <person name="Kronstad J.W."/>
            <person name="Braus-Stromeyer S.A."/>
            <person name="Braus G.H."/>
        </authorList>
    </citation>
    <scope>NUCLEOTIDE SEQUENCE</scope>
    <source>
        <strain evidence="7">Vl32</strain>
    </source>
</reference>
<dbReference type="OrthoDB" id="193856at2759"/>
<dbReference type="PROSITE" id="PS50920">
    <property type="entry name" value="SOLCAR"/>
    <property type="match status" value="1"/>
</dbReference>
<dbReference type="InterPro" id="IPR050567">
    <property type="entry name" value="Mitochondrial_Carrier"/>
</dbReference>
<evidence type="ECO:0000256" key="6">
    <source>
        <dbReference type="RuleBase" id="RU000488"/>
    </source>
</evidence>
<dbReference type="GO" id="GO:0016020">
    <property type="term" value="C:membrane"/>
    <property type="evidence" value="ECO:0007669"/>
    <property type="project" value="UniProtKB-UniRule"/>
</dbReference>
<name>A0A8I3APR5_VERLO</name>
<keyword evidence="4" id="KW-1133">Transmembrane helix</keyword>
<feature type="repeat" description="Solcar" evidence="5">
    <location>
        <begin position="13"/>
        <end position="119"/>
    </location>
</feature>
<accession>A0A8I3APR5</accession>
<dbReference type="GO" id="GO:0022857">
    <property type="term" value="F:transmembrane transporter activity"/>
    <property type="evidence" value="ECO:0007669"/>
    <property type="project" value="TreeGrafter"/>
</dbReference>
<comment type="caution">
    <text evidence="7">The sequence shown here is derived from an EMBL/GenBank/DDBJ whole genome shotgun (WGS) entry which is preliminary data.</text>
</comment>
<evidence type="ECO:0000256" key="3">
    <source>
        <dbReference type="ARBA" id="ARBA00022737"/>
    </source>
</evidence>
<keyword evidence="5" id="KW-0472">Membrane</keyword>
<organism evidence="7 8">
    <name type="scientific">Verticillium longisporum</name>
    <name type="common">Verticillium dahliae var. longisporum</name>
    <dbReference type="NCBI Taxonomy" id="100787"/>
    <lineage>
        <taxon>Eukaryota</taxon>
        <taxon>Fungi</taxon>
        <taxon>Dikarya</taxon>
        <taxon>Ascomycota</taxon>
        <taxon>Pezizomycotina</taxon>
        <taxon>Sordariomycetes</taxon>
        <taxon>Hypocreomycetidae</taxon>
        <taxon>Glomerellales</taxon>
        <taxon>Plectosphaerellaceae</taxon>
        <taxon>Verticillium</taxon>
    </lineage>
</organism>
<protein>
    <submittedName>
        <fullName evidence="7">Solute carrier family 25 member 45 like protein</fullName>
    </submittedName>
</protein>
<sequence>MAAAPGDASSFHQEAAKVLLCGGLAGVVTWASVFPLDVIKTRVQTQRAFGGEAETARLLGEGRTPEAPSQAQQGAVQMAKAAYREEGLRVFLRGLTVCSVRAFVVNAVQWAVYEWVMRELGQSKKRVDLTE</sequence>
<gene>
    <name evidence="7" type="ORF">HYQ45_011594</name>
</gene>
<comment type="similarity">
    <text evidence="1 6">Belongs to the mitochondrial carrier (TC 2.A.29) family.</text>
</comment>
<evidence type="ECO:0000256" key="1">
    <source>
        <dbReference type="ARBA" id="ARBA00006375"/>
    </source>
</evidence>
<keyword evidence="5 6" id="KW-0812">Transmembrane</keyword>
<dbReference type="Pfam" id="PF00153">
    <property type="entry name" value="Mito_carr"/>
    <property type="match status" value="1"/>
</dbReference>
<dbReference type="Proteomes" id="UP000689129">
    <property type="component" value="Unassembled WGS sequence"/>
</dbReference>
<keyword evidence="2 6" id="KW-0813">Transport</keyword>
<keyword evidence="3" id="KW-0677">Repeat</keyword>
<dbReference type="PANTHER" id="PTHR45624:SF10">
    <property type="entry name" value="SLC (SOLUTE CARRIER) HOMOLOG"/>
    <property type="match status" value="1"/>
</dbReference>
<evidence type="ECO:0000313" key="8">
    <source>
        <dbReference type="Proteomes" id="UP000689129"/>
    </source>
</evidence>
<evidence type="ECO:0000256" key="4">
    <source>
        <dbReference type="ARBA" id="ARBA00022989"/>
    </source>
</evidence>
<dbReference type="AlphaFoldDB" id="A0A8I3APR5"/>
<proteinExistence type="inferred from homology"/>
<evidence type="ECO:0000256" key="2">
    <source>
        <dbReference type="ARBA" id="ARBA00022448"/>
    </source>
</evidence>
<evidence type="ECO:0000313" key="7">
    <source>
        <dbReference type="EMBL" id="KAG7129098.1"/>
    </source>
</evidence>
<dbReference type="EMBL" id="JAEMWZ010000257">
    <property type="protein sequence ID" value="KAG7129098.1"/>
    <property type="molecule type" value="Genomic_DNA"/>
</dbReference>
<dbReference type="InterPro" id="IPR018108">
    <property type="entry name" value="MCP_transmembrane"/>
</dbReference>
<evidence type="ECO:0000256" key="5">
    <source>
        <dbReference type="PROSITE-ProRule" id="PRU00282"/>
    </source>
</evidence>
<dbReference type="PANTHER" id="PTHR45624">
    <property type="entry name" value="MITOCHONDRIAL BASIC AMINO ACIDS TRANSPORTER-RELATED"/>
    <property type="match status" value="1"/>
</dbReference>